<dbReference type="AlphaFoldDB" id="A0A010Z176"/>
<organism evidence="5 6">
    <name type="scientific">Cryptosporangium arvum DSM 44712</name>
    <dbReference type="NCBI Taxonomy" id="927661"/>
    <lineage>
        <taxon>Bacteria</taxon>
        <taxon>Bacillati</taxon>
        <taxon>Actinomycetota</taxon>
        <taxon>Actinomycetes</taxon>
        <taxon>Cryptosporangiales</taxon>
        <taxon>Cryptosporangiaceae</taxon>
        <taxon>Cryptosporangium</taxon>
    </lineage>
</organism>
<keyword evidence="1" id="KW-0732">Signal</keyword>
<feature type="region of interest" description="Disordered" evidence="2">
    <location>
        <begin position="1"/>
        <end position="50"/>
    </location>
</feature>
<sequence>MSYPPDPYGQPQYGQPPYGQPQYGQPQYPYGNQPPPGPAPYGAPSGYGQLPPPKKSSGGVIAIGIGVALLAVCLVCGIAGAIYLANGGGNEARDTAGPGGERTGRLNEPVKDGDLEWTVKSGECGKTAIDYVKAAQQFCVYQVTVKNTGRAPVPRGLGFYEAYDAAGQMYEFNLLASTTATENDPREFAPGATANLSLVFEVATGATPTKILLRDSTGADGVTVAVR</sequence>
<accession>A0A010Z176</accession>
<evidence type="ECO:0000313" key="5">
    <source>
        <dbReference type="EMBL" id="EXG81183.1"/>
    </source>
</evidence>
<dbReference type="RefSeq" id="WP_084700352.1">
    <property type="nucleotide sequence ID" value="NZ_KK073874.1"/>
</dbReference>
<dbReference type="InterPro" id="IPR029051">
    <property type="entry name" value="DUF4352"/>
</dbReference>
<dbReference type="Proteomes" id="UP000021053">
    <property type="component" value="Unassembled WGS sequence"/>
</dbReference>
<feature type="compositionally biased region" description="Pro residues" evidence="2">
    <location>
        <begin position="32"/>
        <end position="41"/>
    </location>
</feature>
<keyword evidence="5" id="KW-0132">Cell division</keyword>
<evidence type="ECO:0000256" key="1">
    <source>
        <dbReference type="ARBA" id="ARBA00022729"/>
    </source>
</evidence>
<keyword evidence="3" id="KW-0472">Membrane</keyword>
<reference evidence="5 6" key="1">
    <citation type="submission" date="2013-07" db="EMBL/GenBank/DDBJ databases">
        <authorList>
            <consortium name="DOE Joint Genome Institute"/>
            <person name="Eisen J."/>
            <person name="Huntemann M."/>
            <person name="Han J."/>
            <person name="Chen A."/>
            <person name="Kyrpides N."/>
            <person name="Mavromatis K."/>
            <person name="Markowitz V."/>
            <person name="Palaniappan K."/>
            <person name="Ivanova N."/>
            <person name="Schaumberg A."/>
            <person name="Pati A."/>
            <person name="Liolios K."/>
            <person name="Nordberg H.P."/>
            <person name="Cantor M.N."/>
            <person name="Hua S.X."/>
            <person name="Woyke T."/>
        </authorList>
    </citation>
    <scope>NUCLEOTIDE SEQUENCE [LARGE SCALE GENOMIC DNA]</scope>
    <source>
        <strain evidence="5 6">DSM 44712</strain>
    </source>
</reference>
<evidence type="ECO:0000313" key="6">
    <source>
        <dbReference type="Proteomes" id="UP000021053"/>
    </source>
</evidence>
<dbReference type="GO" id="GO:0051301">
    <property type="term" value="P:cell division"/>
    <property type="evidence" value="ECO:0007669"/>
    <property type="project" value="UniProtKB-KW"/>
</dbReference>
<evidence type="ECO:0000256" key="3">
    <source>
        <dbReference type="SAM" id="Phobius"/>
    </source>
</evidence>
<comment type="caution">
    <text evidence="5">The sequence shown here is derived from an EMBL/GenBank/DDBJ whole genome shotgun (WGS) entry which is preliminary data.</text>
</comment>
<keyword evidence="6" id="KW-1185">Reference proteome</keyword>
<dbReference type="HOGENOM" id="CLU_072584_1_0_11"/>
<gene>
    <name evidence="5" type="ORF">CryarDRAFT_2291</name>
</gene>
<keyword evidence="3" id="KW-0812">Transmembrane</keyword>
<dbReference type="EMBL" id="JFBT01000001">
    <property type="protein sequence ID" value="EXG81183.1"/>
    <property type="molecule type" value="Genomic_DNA"/>
</dbReference>
<dbReference type="InterPro" id="IPR029050">
    <property type="entry name" value="Immunoprotect_excell_Ig-like"/>
</dbReference>
<evidence type="ECO:0000259" key="4">
    <source>
        <dbReference type="Pfam" id="PF11611"/>
    </source>
</evidence>
<dbReference type="OrthoDB" id="3430849at2"/>
<evidence type="ECO:0000256" key="2">
    <source>
        <dbReference type="SAM" id="MobiDB-lite"/>
    </source>
</evidence>
<dbReference type="Gene3D" id="2.60.40.1240">
    <property type="match status" value="1"/>
</dbReference>
<keyword evidence="3" id="KW-1133">Transmembrane helix</keyword>
<proteinExistence type="predicted"/>
<name>A0A010Z176_9ACTN</name>
<dbReference type="Pfam" id="PF11611">
    <property type="entry name" value="DUF4352"/>
    <property type="match status" value="1"/>
</dbReference>
<keyword evidence="5" id="KW-0131">Cell cycle</keyword>
<feature type="transmembrane region" description="Helical" evidence="3">
    <location>
        <begin position="60"/>
        <end position="85"/>
    </location>
</feature>
<feature type="domain" description="DUF4352" evidence="4">
    <location>
        <begin position="106"/>
        <end position="217"/>
    </location>
</feature>
<dbReference type="SUPFAM" id="SSF81995">
    <property type="entry name" value="beta-sandwich domain of Sec23/24"/>
    <property type="match status" value="1"/>
</dbReference>
<feature type="compositionally biased region" description="Low complexity" evidence="2">
    <location>
        <begin position="9"/>
        <end position="31"/>
    </location>
</feature>
<protein>
    <submittedName>
        <fullName evidence="5">Cell division protein</fullName>
    </submittedName>
</protein>